<dbReference type="GO" id="GO:0000155">
    <property type="term" value="F:phosphorelay sensor kinase activity"/>
    <property type="evidence" value="ECO:0007669"/>
    <property type="project" value="InterPro"/>
</dbReference>
<evidence type="ECO:0000256" key="12">
    <source>
        <dbReference type="SAM" id="Coils"/>
    </source>
</evidence>
<comment type="catalytic activity">
    <reaction evidence="1">
        <text>ATP + protein L-histidine = ADP + protein N-phospho-L-histidine.</text>
        <dbReference type="EC" id="2.7.13.3"/>
    </reaction>
</comment>
<dbReference type="PROSITE" id="PS50109">
    <property type="entry name" value="HIS_KIN"/>
    <property type="match status" value="1"/>
</dbReference>
<evidence type="ECO:0000256" key="10">
    <source>
        <dbReference type="ARBA" id="ARBA00023012"/>
    </source>
</evidence>
<evidence type="ECO:0000256" key="2">
    <source>
        <dbReference type="ARBA" id="ARBA00004236"/>
    </source>
</evidence>
<dbReference type="Proteomes" id="UP000199412">
    <property type="component" value="Unassembled WGS sequence"/>
</dbReference>
<dbReference type="SMART" id="SM00387">
    <property type="entry name" value="HATPase_c"/>
    <property type="match status" value="1"/>
</dbReference>
<accession>A0A1G6W798</accession>
<keyword evidence="12" id="KW-0175">Coiled coil</keyword>
<dbReference type="OrthoDB" id="9813151at2"/>
<dbReference type="EMBL" id="FNAP01000001">
    <property type="protein sequence ID" value="SDD61694.1"/>
    <property type="molecule type" value="Genomic_DNA"/>
</dbReference>
<dbReference type="SMART" id="SM00388">
    <property type="entry name" value="HisKA"/>
    <property type="match status" value="1"/>
</dbReference>
<evidence type="ECO:0000256" key="9">
    <source>
        <dbReference type="ARBA" id="ARBA00022840"/>
    </source>
</evidence>
<dbReference type="PROSITE" id="PS50885">
    <property type="entry name" value="HAMP"/>
    <property type="match status" value="1"/>
</dbReference>
<dbReference type="RefSeq" id="WP_092780405.1">
    <property type="nucleotide sequence ID" value="NZ_FNAP01000001.1"/>
</dbReference>
<feature type="transmembrane region" description="Helical" evidence="13">
    <location>
        <begin position="173"/>
        <end position="197"/>
    </location>
</feature>
<dbReference type="AlphaFoldDB" id="A0A1G6W798"/>
<evidence type="ECO:0000256" key="7">
    <source>
        <dbReference type="ARBA" id="ARBA00022741"/>
    </source>
</evidence>
<dbReference type="InterPro" id="IPR050736">
    <property type="entry name" value="Sensor_HK_Regulatory"/>
</dbReference>
<dbReference type="Gene3D" id="3.30.450.290">
    <property type="match status" value="1"/>
</dbReference>
<comment type="subcellular location">
    <subcellularLocation>
        <location evidence="2">Cell membrane</location>
    </subcellularLocation>
</comment>
<dbReference type="Gene3D" id="3.30.565.10">
    <property type="entry name" value="Histidine kinase-like ATPase, C-terminal domain"/>
    <property type="match status" value="1"/>
</dbReference>
<keyword evidence="5" id="KW-0597">Phosphoprotein</keyword>
<keyword evidence="10" id="KW-0902">Two-component regulatory system</keyword>
<keyword evidence="6" id="KW-0808">Transferase</keyword>
<keyword evidence="4" id="KW-1003">Cell membrane</keyword>
<keyword evidence="7" id="KW-0547">Nucleotide-binding</keyword>
<evidence type="ECO:0000256" key="13">
    <source>
        <dbReference type="SAM" id="Phobius"/>
    </source>
</evidence>
<dbReference type="Gene3D" id="6.10.340.10">
    <property type="match status" value="1"/>
</dbReference>
<dbReference type="InterPro" id="IPR036097">
    <property type="entry name" value="HisK_dim/P_sf"/>
</dbReference>
<dbReference type="InterPro" id="IPR003660">
    <property type="entry name" value="HAMP_dom"/>
</dbReference>
<evidence type="ECO:0000256" key="11">
    <source>
        <dbReference type="ARBA" id="ARBA00023136"/>
    </source>
</evidence>
<keyword evidence="13" id="KW-0812">Transmembrane</keyword>
<feature type="transmembrane region" description="Helical" evidence="13">
    <location>
        <begin position="6"/>
        <end position="30"/>
    </location>
</feature>
<dbReference type="PANTHER" id="PTHR43711">
    <property type="entry name" value="TWO-COMPONENT HISTIDINE KINASE"/>
    <property type="match status" value="1"/>
</dbReference>
<dbReference type="PRINTS" id="PR00344">
    <property type="entry name" value="BCTRLSENSOR"/>
</dbReference>
<dbReference type="CDD" id="cd00082">
    <property type="entry name" value="HisKA"/>
    <property type="match status" value="1"/>
</dbReference>
<evidence type="ECO:0000256" key="8">
    <source>
        <dbReference type="ARBA" id="ARBA00022777"/>
    </source>
</evidence>
<feature type="domain" description="Histidine kinase" evidence="14">
    <location>
        <begin position="292"/>
        <end position="512"/>
    </location>
</feature>
<evidence type="ECO:0000256" key="3">
    <source>
        <dbReference type="ARBA" id="ARBA00012438"/>
    </source>
</evidence>
<dbReference type="InterPro" id="IPR004358">
    <property type="entry name" value="Sig_transdc_His_kin-like_C"/>
</dbReference>
<feature type="domain" description="HAMP" evidence="15">
    <location>
        <begin position="201"/>
        <end position="256"/>
    </location>
</feature>
<evidence type="ECO:0000256" key="5">
    <source>
        <dbReference type="ARBA" id="ARBA00022553"/>
    </source>
</evidence>
<evidence type="ECO:0000259" key="15">
    <source>
        <dbReference type="PROSITE" id="PS50885"/>
    </source>
</evidence>
<dbReference type="STRING" id="69960.SAMN05421720_10154"/>
<keyword evidence="17" id="KW-1185">Reference proteome</keyword>
<gene>
    <name evidence="16" type="ORF">SAMN05421720_10154</name>
</gene>
<evidence type="ECO:0000259" key="14">
    <source>
        <dbReference type="PROSITE" id="PS50109"/>
    </source>
</evidence>
<dbReference type="InterPro" id="IPR003661">
    <property type="entry name" value="HisK_dim/P_dom"/>
</dbReference>
<dbReference type="FunFam" id="3.30.565.10:FF:000023">
    <property type="entry name" value="PAS domain-containing sensor histidine kinase"/>
    <property type="match status" value="1"/>
</dbReference>
<evidence type="ECO:0000256" key="4">
    <source>
        <dbReference type="ARBA" id="ARBA00022475"/>
    </source>
</evidence>
<dbReference type="Gene3D" id="1.10.287.130">
    <property type="match status" value="1"/>
</dbReference>
<evidence type="ECO:0000313" key="17">
    <source>
        <dbReference type="Proteomes" id="UP000199412"/>
    </source>
</evidence>
<keyword evidence="11 13" id="KW-0472">Membrane</keyword>
<name>A0A1G6W798_9PROT</name>
<dbReference type="InterPro" id="IPR036890">
    <property type="entry name" value="HATPase_C_sf"/>
</dbReference>
<dbReference type="InterPro" id="IPR005467">
    <property type="entry name" value="His_kinase_dom"/>
</dbReference>
<proteinExistence type="predicted"/>
<keyword evidence="8 16" id="KW-0418">Kinase</keyword>
<dbReference type="InterPro" id="IPR003594">
    <property type="entry name" value="HATPase_dom"/>
</dbReference>
<dbReference type="Pfam" id="PF02518">
    <property type="entry name" value="HATPase_c"/>
    <property type="match status" value="1"/>
</dbReference>
<evidence type="ECO:0000313" key="16">
    <source>
        <dbReference type="EMBL" id="SDD61694.1"/>
    </source>
</evidence>
<dbReference type="GO" id="GO:0005886">
    <property type="term" value="C:plasma membrane"/>
    <property type="evidence" value="ECO:0007669"/>
    <property type="project" value="UniProtKB-SubCell"/>
</dbReference>
<feature type="coiled-coil region" evidence="12">
    <location>
        <begin position="241"/>
        <end position="285"/>
    </location>
</feature>
<dbReference type="EC" id="2.7.13.3" evidence="3"/>
<sequence length="525" mass="57636">MKASWTITHWLAVVVIVAVLCSEAAVFWLVRTQEETSVLALAESRARATSEQVFEHVYTTMRHGPRPGELASIVERLNDRMEAASIRLIRGVTVEGQFGEAPSWNGVRDNDPEVARAFRTGRERVIRDGDELRFLRPLTVVEECKACHVGDIGETINGVMDIRFAMDSLKEPLGFVTGTAFMGFLGAMVIIFAALFVTVRFLVVRPIQALSDVMTQLAHADQKGGHLETPRFQVRELAGLREAFNTLMDQVSEQKAALEDRADELARAKERAEQARIQADAANVAKSEFLASMSHEIRTPLNAILGFSEVLSEEVFGPLGQQRYKTYARDIQDSGCHLRDLVNDLLDLARIESGRMELEPAALDTQAEIAACAHLFRERASERTLKLHRSCPTDIPAVTADQRALRQILNNLLSNAIKYTPPGGEVRVGARAGGGGVEIYVSDTGIGIGKDYQDLVFSAYGRVINVETRKIEGTGLGLSLVKALMDEHGGTVTLDSRPGEGATFTLFFPDDPVPRLDAATPREPA</sequence>
<dbReference type="GO" id="GO:0005524">
    <property type="term" value="F:ATP binding"/>
    <property type="evidence" value="ECO:0007669"/>
    <property type="project" value="UniProtKB-KW"/>
</dbReference>
<dbReference type="PANTHER" id="PTHR43711:SF26">
    <property type="entry name" value="SENSOR HISTIDINE KINASE RCSC"/>
    <property type="match status" value="1"/>
</dbReference>
<evidence type="ECO:0000256" key="6">
    <source>
        <dbReference type="ARBA" id="ARBA00022679"/>
    </source>
</evidence>
<evidence type="ECO:0000256" key="1">
    <source>
        <dbReference type="ARBA" id="ARBA00000085"/>
    </source>
</evidence>
<keyword evidence="13" id="KW-1133">Transmembrane helix</keyword>
<protein>
    <recommendedName>
        <fullName evidence="3">histidine kinase</fullName>
        <ecNumber evidence="3">2.7.13.3</ecNumber>
    </recommendedName>
</protein>
<keyword evidence="9" id="KW-0067">ATP-binding</keyword>
<dbReference type="Pfam" id="PF00512">
    <property type="entry name" value="HisKA"/>
    <property type="match status" value="1"/>
</dbReference>
<organism evidence="16 17">
    <name type="scientific">Rhodospira trueperi</name>
    <dbReference type="NCBI Taxonomy" id="69960"/>
    <lineage>
        <taxon>Bacteria</taxon>
        <taxon>Pseudomonadati</taxon>
        <taxon>Pseudomonadota</taxon>
        <taxon>Alphaproteobacteria</taxon>
        <taxon>Rhodospirillales</taxon>
        <taxon>Rhodospirillaceae</taxon>
        <taxon>Rhodospira</taxon>
    </lineage>
</organism>
<reference evidence="16 17" key="1">
    <citation type="submission" date="2016-10" db="EMBL/GenBank/DDBJ databases">
        <authorList>
            <person name="de Groot N.N."/>
        </authorList>
    </citation>
    <scope>NUCLEOTIDE SEQUENCE [LARGE SCALE GENOMIC DNA]</scope>
    <source>
        <strain evidence="16 17">ATCC 700224</strain>
    </source>
</reference>
<dbReference type="SUPFAM" id="SSF47384">
    <property type="entry name" value="Homodimeric domain of signal transducing histidine kinase"/>
    <property type="match status" value="1"/>
</dbReference>
<dbReference type="SUPFAM" id="SSF55874">
    <property type="entry name" value="ATPase domain of HSP90 chaperone/DNA topoisomerase II/histidine kinase"/>
    <property type="match status" value="1"/>
</dbReference>